<dbReference type="InterPro" id="IPR022003">
    <property type="entry name" value="RST"/>
</dbReference>
<organism evidence="6 7">
    <name type="scientific">Raphanus sativus</name>
    <name type="common">Radish</name>
    <name type="synonym">Raphanus raphanistrum var. sativus</name>
    <dbReference type="NCBI Taxonomy" id="3726"/>
    <lineage>
        <taxon>Eukaryota</taxon>
        <taxon>Viridiplantae</taxon>
        <taxon>Streptophyta</taxon>
        <taxon>Embryophyta</taxon>
        <taxon>Tracheophyta</taxon>
        <taxon>Spermatophyta</taxon>
        <taxon>Magnoliopsida</taxon>
        <taxon>eudicotyledons</taxon>
        <taxon>Gunneridae</taxon>
        <taxon>Pentapetalae</taxon>
        <taxon>rosids</taxon>
        <taxon>malvids</taxon>
        <taxon>Brassicales</taxon>
        <taxon>Brassicaceae</taxon>
        <taxon>Brassiceae</taxon>
        <taxon>Raphanus</taxon>
    </lineage>
</organism>
<dbReference type="GeneID" id="130495006"/>
<comment type="subcellular location">
    <subcellularLocation>
        <location evidence="1">Nucleus</location>
    </subcellularLocation>
</comment>
<dbReference type="Proteomes" id="UP000504610">
    <property type="component" value="Chromosome 5"/>
</dbReference>
<evidence type="ECO:0000256" key="4">
    <source>
        <dbReference type="ARBA" id="ARBA00023242"/>
    </source>
</evidence>
<evidence type="ECO:0000259" key="5">
    <source>
        <dbReference type="PROSITE" id="PS51059"/>
    </source>
</evidence>
<evidence type="ECO:0000256" key="3">
    <source>
        <dbReference type="ARBA" id="ARBA00023016"/>
    </source>
</evidence>
<proteinExistence type="predicted"/>
<evidence type="ECO:0000256" key="2">
    <source>
        <dbReference type="ARBA" id="ARBA00022473"/>
    </source>
</evidence>
<dbReference type="PANTHER" id="PTHR32263:SF14">
    <property type="entry name" value="INACTIVE POLY [ADP-RIBOSE] POLYMERASE SRO2-RELATED"/>
    <property type="match status" value="1"/>
</dbReference>
<name>A0A9W3BRH3_RAPSA</name>
<gene>
    <name evidence="7" type="primary">LOC130495006</name>
</gene>
<keyword evidence="2" id="KW-0217">Developmental protein</keyword>
<evidence type="ECO:0000256" key="1">
    <source>
        <dbReference type="ARBA" id="ARBA00004123"/>
    </source>
</evidence>
<dbReference type="Pfam" id="PF12174">
    <property type="entry name" value="RST"/>
    <property type="match status" value="1"/>
</dbReference>
<evidence type="ECO:0000313" key="6">
    <source>
        <dbReference type="Proteomes" id="UP000504610"/>
    </source>
</evidence>
<dbReference type="RefSeq" id="XP_056841872.1">
    <property type="nucleotide sequence ID" value="XM_056985892.1"/>
</dbReference>
<dbReference type="Gene3D" id="3.90.228.10">
    <property type="match status" value="1"/>
</dbReference>
<dbReference type="PANTHER" id="PTHR32263">
    <property type="entry name" value="INACTIVE POLY [ADP-RIBOSE] POLYMERASE SRO4-RELATED"/>
    <property type="match status" value="1"/>
</dbReference>
<feature type="domain" description="PARP catalytic" evidence="5">
    <location>
        <begin position="1"/>
        <end position="120"/>
    </location>
</feature>
<dbReference type="KEGG" id="rsz:130495006"/>
<keyword evidence="6" id="KW-1185">Reference proteome</keyword>
<reference evidence="7" key="2">
    <citation type="submission" date="2025-08" db="UniProtKB">
        <authorList>
            <consortium name="RefSeq"/>
        </authorList>
    </citation>
    <scope>IDENTIFICATION</scope>
    <source>
        <tissue evidence="7">Leaf</tissue>
    </source>
</reference>
<reference evidence="6" key="1">
    <citation type="journal article" date="2019" name="Database">
        <title>The radish genome database (RadishGD): an integrated information resource for radish genomics.</title>
        <authorList>
            <person name="Yu H.J."/>
            <person name="Baek S."/>
            <person name="Lee Y.J."/>
            <person name="Cho A."/>
            <person name="Mun J.H."/>
        </authorList>
    </citation>
    <scope>NUCLEOTIDE SEQUENCE [LARGE SCALE GENOMIC DNA]</scope>
    <source>
        <strain evidence="6">cv. WK10039</strain>
    </source>
</reference>
<dbReference type="OrthoDB" id="6133115at2759"/>
<dbReference type="SUPFAM" id="SSF56399">
    <property type="entry name" value="ADP-ribosylation"/>
    <property type="match status" value="1"/>
</dbReference>
<dbReference type="GO" id="GO:0003950">
    <property type="term" value="F:NAD+ poly-ADP-ribosyltransferase activity"/>
    <property type="evidence" value="ECO:0007669"/>
    <property type="project" value="InterPro"/>
</dbReference>
<keyword evidence="4" id="KW-0539">Nucleus</keyword>
<dbReference type="InterPro" id="IPR044964">
    <property type="entry name" value="RCD1/SRO1-5"/>
</dbReference>
<dbReference type="PROSITE" id="PS51059">
    <property type="entry name" value="PARP_CATALYTIC"/>
    <property type="match status" value="1"/>
</dbReference>
<evidence type="ECO:0000313" key="7">
    <source>
        <dbReference type="RefSeq" id="XP_056841872.1"/>
    </source>
</evidence>
<dbReference type="InterPro" id="IPR012317">
    <property type="entry name" value="Poly(ADP-ribose)pol_cat_dom"/>
</dbReference>
<keyword evidence="3" id="KW-0346">Stress response</keyword>
<dbReference type="GO" id="GO:0005634">
    <property type="term" value="C:nucleus"/>
    <property type="evidence" value="ECO:0007669"/>
    <property type="project" value="UniProtKB-SubCell"/>
</dbReference>
<protein>
    <submittedName>
        <fullName evidence="7">Probable inactive poly [ADP-ribose] polymerase SRO2</fullName>
    </submittedName>
</protein>
<accession>A0A9W3BRH3</accession>
<dbReference type="AlphaFoldDB" id="A0A9W3BRH3"/>
<sequence length="195" mass="22228">MCRCVYVSVSVSCRCKARRGRFEASSLMPCTSWEGLRHLLLCRVLLGKPEQIVSGSKQTQPSSNEFDSGVDDLENPRKYVVWSSAMNSYILPSYIVSFRSPRFRVIGRGATPARPSSPWVSFAALMSMLSKSMDASRMNLISELEEEEQEQVLSLWLHRYTACSSFDWPKEGNHYTACSKEGNHEVYVSYLQWFV</sequence>